<dbReference type="SUPFAM" id="SSF54373">
    <property type="entry name" value="FAD-linked reductases, C-terminal domain"/>
    <property type="match status" value="1"/>
</dbReference>
<dbReference type="InterPro" id="IPR007867">
    <property type="entry name" value="GMC_OxRtase_C"/>
</dbReference>
<dbReference type="PANTHER" id="PTHR11552">
    <property type="entry name" value="GLUCOSE-METHANOL-CHOLINE GMC OXIDOREDUCTASE"/>
    <property type="match status" value="1"/>
</dbReference>
<evidence type="ECO:0000256" key="4">
    <source>
        <dbReference type="ARBA" id="ARBA00022827"/>
    </source>
</evidence>
<dbReference type="Pfam" id="PF00732">
    <property type="entry name" value="GMC_oxred_N"/>
    <property type="match status" value="1"/>
</dbReference>
<feature type="domain" description="Glucose-methanol-choline oxidoreductase N-terminal" evidence="6">
    <location>
        <begin position="80"/>
        <end position="103"/>
    </location>
</feature>
<evidence type="ECO:0000313" key="9">
    <source>
        <dbReference type="Proteomes" id="UP001500466"/>
    </source>
</evidence>
<dbReference type="SUPFAM" id="SSF51905">
    <property type="entry name" value="FAD/NAD(P)-binding domain"/>
    <property type="match status" value="1"/>
</dbReference>
<evidence type="ECO:0000259" key="6">
    <source>
        <dbReference type="PROSITE" id="PS00623"/>
    </source>
</evidence>
<dbReference type="InterPro" id="IPR036188">
    <property type="entry name" value="FAD/NAD-bd_sf"/>
</dbReference>
<dbReference type="InterPro" id="IPR012132">
    <property type="entry name" value="GMC_OxRdtase"/>
</dbReference>
<dbReference type="Gene3D" id="3.30.560.10">
    <property type="entry name" value="Glucose Oxidase, domain 3"/>
    <property type="match status" value="1"/>
</dbReference>
<comment type="cofactor">
    <cofactor evidence="1">
        <name>FAD</name>
        <dbReference type="ChEBI" id="CHEBI:57692"/>
    </cofactor>
</comment>
<evidence type="ECO:0000256" key="5">
    <source>
        <dbReference type="RuleBase" id="RU003968"/>
    </source>
</evidence>
<comment type="similarity">
    <text evidence="2 5">Belongs to the GMC oxidoreductase family.</text>
</comment>
<dbReference type="Gene3D" id="3.50.50.60">
    <property type="entry name" value="FAD/NAD(P)-binding domain"/>
    <property type="match status" value="1"/>
</dbReference>
<dbReference type="PANTHER" id="PTHR11552:SF147">
    <property type="entry name" value="CHOLINE DEHYDROGENASE, MITOCHONDRIAL"/>
    <property type="match status" value="1"/>
</dbReference>
<name>A0ABP9HUT1_9ACTN</name>
<dbReference type="Proteomes" id="UP001500466">
    <property type="component" value="Unassembled WGS sequence"/>
</dbReference>
<dbReference type="PIRSF" id="PIRSF000137">
    <property type="entry name" value="Alcohol_oxidase"/>
    <property type="match status" value="1"/>
</dbReference>
<feature type="domain" description="Glucose-methanol-choline oxidoreductase N-terminal" evidence="7">
    <location>
        <begin position="252"/>
        <end position="266"/>
    </location>
</feature>
<dbReference type="Pfam" id="PF05199">
    <property type="entry name" value="GMC_oxred_C"/>
    <property type="match status" value="1"/>
</dbReference>
<evidence type="ECO:0000256" key="3">
    <source>
        <dbReference type="ARBA" id="ARBA00022630"/>
    </source>
</evidence>
<accession>A0ABP9HUT1</accession>
<evidence type="ECO:0000256" key="2">
    <source>
        <dbReference type="ARBA" id="ARBA00010790"/>
    </source>
</evidence>
<evidence type="ECO:0000256" key="1">
    <source>
        <dbReference type="ARBA" id="ARBA00001974"/>
    </source>
</evidence>
<keyword evidence="4 5" id="KW-0274">FAD</keyword>
<dbReference type="EMBL" id="BAABHS010000020">
    <property type="protein sequence ID" value="GAA4978872.1"/>
    <property type="molecule type" value="Genomic_DNA"/>
</dbReference>
<reference evidence="9" key="1">
    <citation type="journal article" date="2019" name="Int. J. Syst. Evol. Microbiol.">
        <title>The Global Catalogue of Microorganisms (GCM) 10K type strain sequencing project: providing services to taxonomists for standard genome sequencing and annotation.</title>
        <authorList>
            <consortium name="The Broad Institute Genomics Platform"/>
            <consortium name="The Broad Institute Genome Sequencing Center for Infectious Disease"/>
            <person name="Wu L."/>
            <person name="Ma J."/>
        </authorList>
    </citation>
    <scope>NUCLEOTIDE SEQUENCE [LARGE SCALE GENOMIC DNA]</scope>
    <source>
        <strain evidence="9">JCM 17986</strain>
    </source>
</reference>
<keyword evidence="3 5" id="KW-0285">Flavoprotein</keyword>
<organism evidence="8 9">
    <name type="scientific">Yinghuangia aomiensis</name>
    <dbReference type="NCBI Taxonomy" id="676205"/>
    <lineage>
        <taxon>Bacteria</taxon>
        <taxon>Bacillati</taxon>
        <taxon>Actinomycetota</taxon>
        <taxon>Actinomycetes</taxon>
        <taxon>Kitasatosporales</taxon>
        <taxon>Streptomycetaceae</taxon>
        <taxon>Yinghuangia</taxon>
    </lineage>
</organism>
<dbReference type="PROSITE" id="PS00623">
    <property type="entry name" value="GMC_OXRED_1"/>
    <property type="match status" value="1"/>
</dbReference>
<proteinExistence type="inferred from homology"/>
<dbReference type="InterPro" id="IPR000172">
    <property type="entry name" value="GMC_OxRdtase_N"/>
</dbReference>
<gene>
    <name evidence="8" type="ORF">GCM10023205_53980</name>
</gene>
<evidence type="ECO:0000313" key="8">
    <source>
        <dbReference type="EMBL" id="GAA4978872.1"/>
    </source>
</evidence>
<evidence type="ECO:0000259" key="7">
    <source>
        <dbReference type="PROSITE" id="PS00624"/>
    </source>
</evidence>
<keyword evidence="9" id="KW-1185">Reference proteome</keyword>
<sequence length="506" mass="53155">MEMFDYVVIGGGSAGCVLAARLSADPAASVLLLEAGGGGRRPEVDDPGRWSETLGTDLDWGYLTEPQAAAAGRRIYWPRGKALGGSGAINAMVYVRGAPSDYDRWEEMGCPGWGFADVLPVFRALEDVPEGDPRYHGRGGPFAPAVPERHNPLSEAVMSAALELGYPFNADPNAASAEGVGWNQLTVADGRRQSAAEACLRPVLGRSNLTVRTYAHVQRLRIEGGRASAVEYMWEDKVHAVAVAGEVVVAAGAIESPKILMLSGVGPADELRSHGIDVCVDVPAVGANLQDHPGVPVTFGARRPIPAGPNQGSEVGLFCRIGSGDGGPDIQFGVLTVALSPDGLITAGSSFSFYPCLLKPGSRGTLRLRSADPSDPPLIDPGYLTDSDDVRTLVGGLEVARDLARAPAMAAWSGDEIHPGPEVRTQAELDAYVERSVNTWFHPVGTCRMGQASDAVVDPQLRVRGLDNVRVADASVMPEIPSGNTNAPTLMIAWKAAELIAEGANA</sequence>
<dbReference type="RefSeq" id="WP_345678284.1">
    <property type="nucleotide sequence ID" value="NZ_BAABHS010000020.1"/>
</dbReference>
<comment type="caution">
    <text evidence="8">The sequence shown here is derived from an EMBL/GenBank/DDBJ whole genome shotgun (WGS) entry which is preliminary data.</text>
</comment>
<protein>
    <submittedName>
        <fullName evidence="8">GMC family oxidoreductase N-terminal domain-containing protein</fullName>
    </submittedName>
</protein>
<dbReference type="PROSITE" id="PS00624">
    <property type="entry name" value="GMC_OXRED_2"/>
    <property type="match status" value="1"/>
</dbReference>